<evidence type="ECO:0000256" key="1">
    <source>
        <dbReference type="SAM" id="MobiDB-lite"/>
    </source>
</evidence>
<accession>A0ABP8QT82</accession>
<dbReference type="InterPro" id="IPR010982">
    <property type="entry name" value="Lambda_DNA-bd_dom_sf"/>
</dbReference>
<keyword evidence="3" id="KW-1185">Reference proteome</keyword>
<dbReference type="SUPFAM" id="SSF48452">
    <property type="entry name" value="TPR-like"/>
    <property type="match status" value="1"/>
</dbReference>
<name>A0ABP8QT82_9ACTN</name>
<dbReference type="Proteomes" id="UP001500503">
    <property type="component" value="Unassembled WGS sequence"/>
</dbReference>
<comment type="caution">
    <text evidence="2">The sequence shown here is derived from an EMBL/GenBank/DDBJ whole genome shotgun (WGS) entry which is preliminary data.</text>
</comment>
<dbReference type="CDD" id="cd00093">
    <property type="entry name" value="HTH_XRE"/>
    <property type="match status" value="1"/>
</dbReference>
<evidence type="ECO:0008006" key="4">
    <source>
        <dbReference type="Google" id="ProtNLM"/>
    </source>
</evidence>
<gene>
    <name evidence="2" type="ORF">GCM10023191_073980</name>
</gene>
<dbReference type="EMBL" id="BAABHF010000046">
    <property type="protein sequence ID" value="GAA4510811.1"/>
    <property type="molecule type" value="Genomic_DNA"/>
</dbReference>
<feature type="region of interest" description="Disordered" evidence="1">
    <location>
        <begin position="98"/>
        <end position="125"/>
    </location>
</feature>
<reference evidence="3" key="1">
    <citation type="journal article" date="2019" name="Int. J. Syst. Evol. Microbiol.">
        <title>The Global Catalogue of Microorganisms (GCM) 10K type strain sequencing project: providing services to taxonomists for standard genome sequencing and annotation.</title>
        <authorList>
            <consortium name="The Broad Institute Genomics Platform"/>
            <consortium name="The Broad Institute Genome Sequencing Center for Infectious Disease"/>
            <person name="Wu L."/>
            <person name="Ma J."/>
        </authorList>
    </citation>
    <scope>NUCLEOTIDE SEQUENCE [LARGE SCALE GENOMIC DNA]</scope>
    <source>
        <strain evidence="3">JCM 17933</strain>
    </source>
</reference>
<organism evidence="2 3">
    <name type="scientific">Actinoallomurus oryzae</name>
    <dbReference type="NCBI Taxonomy" id="502180"/>
    <lineage>
        <taxon>Bacteria</taxon>
        <taxon>Bacillati</taxon>
        <taxon>Actinomycetota</taxon>
        <taxon>Actinomycetes</taxon>
        <taxon>Streptosporangiales</taxon>
        <taxon>Thermomonosporaceae</taxon>
        <taxon>Actinoallomurus</taxon>
    </lineage>
</organism>
<protein>
    <recommendedName>
        <fullName evidence="4">HTH cro/C1-type domain-containing protein</fullName>
    </recommendedName>
</protein>
<dbReference type="Gene3D" id="1.10.260.40">
    <property type="entry name" value="lambda repressor-like DNA-binding domains"/>
    <property type="match status" value="1"/>
</dbReference>
<dbReference type="SUPFAM" id="SSF47413">
    <property type="entry name" value="lambda repressor-like DNA-binding domains"/>
    <property type="match status" value="1"/>
</dbReference>
<feature type="compositionally biased region" description="Polar residues" evidence="1">
    <location>
        <begin position="109"/>
        <end position="125"/>
    </location>
</feature>
<dbReference type="InterPro" id="IPR011990">
    <property type="entry name" value="TPR-like_helical_dom_sf"/>
</dbReference>
<evidence type="ECO:0000313" key="2">
    <source>
        <dbReference type="EMBL" id="GAA4510811.1"/>
    </source>
</evidence>
<dbReference type="Gene3D" id="1.25.40.10">
    <property type="entry name" value="Tetratricopeptide repeat domain"/>
    <property type="match status" value="1"/>
</dbReference>
<dbReference type="RefSeq" id="WP_345471943.1">
    <property type="nucleotide sequence ID" value="NZ_BAABHF010000046.1"/>
</dbReference>
<dbReference type="InterPro" id="IPR001387">
    <property type="entry name" value="Cro/C1-type_HTH"/>
</dbReference>
<sequence length="485" mass="52844">MRASLPINVPDSVWTHADMPAALAAGAANGTIGQLLKLVAQYSGASQSQLAFVLGTTQPKISKYMNDVMRVERMDMFRRIADGLGMPDEARMAFGLAPRTRGLRPPPQQTAHAQEPATATDNRSVTDIPVVSDTEGVAIPCRASDGRIIWVSIPRRTFLLGGVAAATAGQARDRSVRPTSRLAATTAAEPSPIEHLERMRLMLVESDNLLGPRHVIPTVHEHVSVIQQLRSTANGADRRALQRLQAWYGEFASWLHHDAGDFSEARVWTDRALTWSQSAGDPQMPAYIYARKSQLAGDMQDVAGALDFAEAAFDLATPRSKLKAAAAAFAAHGHALNGDRDATLRMIDEARATLADLDADPESPWAVWMNDAYLDVERARCFALLGDHDGAAGMFRRAIDDLPQGFHRDRGVYLAREAQARAGAGDVEQAAHVGKAALSVAIETESGRLINELARLDRQLAEWHRVPDVAEFRDYLTTTLPQEKD</sequence>
<proteinExistence type="predicted"/>
<evidence type="ECO:0000313" key="3">
    <source>
        <dbReference type="Proteomes" id="UP001500503"/>
    </source>
</evidence>